<organism evidence="2 3">
    <name type="scientific">Lucifera butyrica</name>
    <dbReference type="NCBI Taxonomy" id="1351585"/>
    <lineage>
        <taxon>Bacteria</taxon>
        <taxon>Bacillati</taxon>
        <taxon>Bacillota</taxon>
        <taxon>Negativicutes</taxon>
        <taxon>Veillonellales</taxon>
        <taxon>Veillonellaceae</taxon>
        <taxon>Lucifera</taxon>
    </lineage>
</organism>
<dbReference type="AlphaFoldDB" id="A0A498R4J5"/>
<evidence type="ECO:0000313" key="3">
    <source>
        <dbReference type="Proteomes" id="UP000277811"/>
    </source>
</evidence>
<protein>
    <submittedName>
        <fullName evidence="2">von willebrand factor type a</fullName>
    </submittedName>
</protein>
<keyword evidence="3" id="KW-1185">Reference proteome</keyword>
<dbReference type="PANTHER" id="PTHR35023">
    <property type="entry name" value="CHELATASE-RELATED"/>
    <property type="match status" value="1"/>
</dbReference>
<feature type="domain" description="VWFA" evidence="1">
    <location>
        <begin position="412"/>
        <end position="583"/>
    </location>
</feature>
<dbReference type="Pfam" id="PF13519">
    <property type="entry name" value="VWA_2"/>
    <property type="match status" value="1"/>
</dbReference>
<dbReference type="Proteomes" id="UP000277811">
    <property type="component" value="Unassembled WGS sequence"/>
</dbReference>
<evidence type="ECO:0000313" key="2">
    <source>
        <dbReference type="EMBL" id="VBB06045.1"/>
    </source>
</evidence>
<dbReference type="InterPro" id="IPR036465">
    <property type="entry name" value="vWFA_dom_sf"/>
</dbReference>
<dbReference type="EMBL" id="UPPP01000061">
    <property type="protein sequence ID" value="VBB06045.1"/>
    <property type="molecule type" value="Genomic_DNA"/>
</dbReference>
<dbReference type="OrthoDB" id="9806395at2"/>
<dbReference type="SMART" id="SM00327">
    <property type="entry name" value="VWA"/>
    <property type="match status" value="1"/>
</dbReference>
<accession>A0A498R4J5</accession>
<evidence type="ECO:0000259" key="1">
    <source>
        <dbReference type="PROSITE" id="PS50234"/>
    </source>
</evidence>
<reference evidence="2 3" key="1">
    <citation type="submission" date="2018-06" db="EMBL/GenBank/DDBJ databases">
        <authorList>
            <person name="Strepis N."/>
        </authorList>
    </citation>
    <scope>NUCLEOTIDE SEQUENCE [LARGE SCALE GENOMIC DNA]</scope>
    <source>
        <strain evidence="2">LUCI</strain>
    </source>
</reference>
<sequence>MDRNIWSIDVNFLAHVLKPAQQISEYAAQNQGVRIGQSTVASRKVHAFRPEKPEVVQILQHADAGQTFYQRREAGLIFHLDIFHECARIDHHQVAGSIRAAVEMYNFQYKIQNAPLLNCETGVNLDWIDVQTGTGGGRITGTLAYGQKASLRRAHENHVHVATLLPEEHLPCLFFIVQAVEQIVLANHFELRRNEKIEHMADDGNGQLDLSAYADHSDSFLQEKQGGNGSYLGKEQQYRQDVVDLMDNFDTLPDLKEFMDKVAKSASASQLSVYLEGRNGDAARVIEQMNAMGIIEPDPKHPQLSQYGKEFNLYLKYHLPDMEAYLKSVFRRIRPESSQSGRSKWLRKKETGGSGQWILQPLDNTGTKRELTIPDTITAAARRMAVEGTSGHFSIRANDLTYYSRRKKKKNDLCLLVDGSASMAGQRIRAAKFLARHMLLSTPDRVSVIVFQDEWAKIQVPLTRNYREVEDSLRNIVTFGSTPLAKGLTVCLQYLQETVVYNPSIILITDGVPTLGCASQDPLADSLAAAKEIKRAGYGFACIGLKPHKNYLVQLAQAAGGSIYILDELEKQVLVNAAWAEREERCQ</sequence>
<dbReference type="RefSeq" id="WP_122627007.1">
    <property type="nucleotide sequence ID" value="NZ_UPPP01000061.1"/>
</dbReference>
<dbReference type="InterPro" id="IPR002035">
    <property type="entry name" value="VWF_A"/>
</dbReference>
<dbReference type="SUPFAM" id="SSF53300">
    <property type="entry name" value="vWA-like"/>
    <property type="match status" value="1"/>
</dbReference>
<name>A0A498R4J5_9FIRM</name>
<gene>
    <name evidence="2" type="ORF">LUCI_1256</name>
</gene>
<proteinExistence type="predicted"/>
<dbReference type="PANTHER" id="PTHR35023:SF1">
    <property type="entry name" value="MG-PROTOPORPHYRIN IX CHELATASE"/>
    <property type="match status" value="1"/>
</dbReference>
<dbReference type="Gene3D" id="3.40.50.410">
    <property type="entry name" value="von Willebrand factor, type A domain"/>
    <property type="match status" value="1"/>
</dbReference>
<dbReference type="InterPro" id="IPR052989">
    <property type="entry name" value="Mg-chelatase_DI-like"/>
</dbReference>
<dbReference type="PROSITE" id="PS50234">
    <property type="entry name" value="VWFA"/>
    <property type="match status" value="1"/>
</dbReference>